<feature type="region of interest" description="Disordered" evidence="1">
    <location>
        <begin position="76"/>
        <end position="96"/>
    </location>
</feature>
<organism evidence="2">
    <name type="scientific">bioreactor metagenome</name>
    <dbReference type="NCBI Taxonomy" id="1076179"/>
    <lineage>
        <taxon>unclassified sequences</taxon>
        <taxon>metagenomes</taxon>
        <taxon>ecological metagenomes</taxon>
    </lineage>
</organism>
<comment type="caution">
    <text evidence="2">The sequence shown here is derived from an EMBL/GenBank/DDBJ whole genome shotgun (WGS) entry which is preliminary data.</text>
</comment>
<sequence>MGNHEASRRRCPSFWKGVIKVDRSMPIGMLCSFPSPPFSKLSAVVFMRHHGKIPLLFADQVLNSIPATERGDVRIDRSKLPCKEPYHQRSAEEDHR</sequence>
<evidence type="ECO:0000313" key="2">
    <source>
        <dbReference type="EMBL" id="MPN32110.1"/>
    </source>
</evidence>
<name>A0A645H0A3_9ZZZZ</name>
<protein>
    <submittedName>
        <fullName evidence="2">Uncharacterized protein</fullName>
    </submittedName>
</protein>
<proteinExistence type="predicted"/>
<dbReference type="EMBL" id="VSSQ01083939">
    <property type="protein sequence ID" value="MPN32110.1"/>
    <property type="molecule type" value="Genomic_DNA"/>
</dbReference>
<accession>A0A645H0A3</accession>
<dbReference type="AlphaFoldDB" id="A0A645H0A3"/>
<gene>
    <name evidence="2" type="ORF">SDC9_179586</name>
</gene>
<reference evidence="2" key="1">
    <citation type="submission" date="2019-08" db="EMBL/GenBank/DDBJ databases">
        <authorList>
            <person name="Kucharzyk K."/>
            <person name="Murdoch R.W."/>
            <person name="Higgins S."/>
            <person name="Loffler F."/>
        </authorList>
    </citation>
    <scope>NUCLEOTIDE SEQUENCE</scope>
</reference>
<evidence type="ECO:0000256" key="1">
    <source>
        <dbReference type="SAM" id="MobiDB-lite"/>
    </source>
</evidence>